<feature type="compositionally biased region" description="Basic and acidic residues" evidence="8">
    <location>
        <begin position="97"/>
        <end position="106"/>
    </location>
</feature>
<feature type="region of interest" description="Disordered" evidence="8">
    <location>
        <begin position="435"/>
        <end position="456"/>
    </location>
</feature>
<dbReference type="PROSITE" id="PS50157">
    <property type="entry name" value="ZINC_FINGER_C2H2_2"/>
    <property type="match status" value="2"/>
</dbReference>
<sequence length="456" mass="50972">MLSEESGPEGSAGFRGRLAAVMAAVASSAVAEISKLYEDGLLVLRLEVCRKDSEIEALKEKLETLENELKSFKETPIPETPSNTAHHPPPSSAPRPGHGECLDRTSQHPVLKHLPTPDSVGVTCRRAEVQAGSSHCTVSTEGRNLQATITNHTNLTNHKDRETESPLLQSPVEDLTKVDLSDEDFGGLELQMKMEEEIQSDLLNKSGEIAVPECIEIEDRETQMWRQLSAGVVSDVDNATEDTEDSDCTFLNEQVPQCANTDRPHLLSSGRGTASGLPASVSQRSTSLNAEPMRQQSRIQPQWNEAAPVEPVFNPLHQVQQPPMFSQQRADNMNQQRLLFPTPPQKLTPRTHDRLPLSYNIMNPNPDRSIFTMDDINLGRTTTSPQRRKPVKEKWFICSFCGKSFDRFSHLQMHQRIHTGEKPFSCSTCGKSFSQQSNLRTHQRTHRDVRPQTKAF</sequence>
<dbReference type="AlphaFoldDB" id="A0A3B1KDY9"/>
<dbReference type="GO" id="GO:0010468">
    <property type="term" value="P:regulation of gene expression"/>
    <property type="evidence" value="ECO:0007669"/>
    <property type="project" value="TreeGrafter"/>
</dbReference>
<keyword evidence="5" id="KW-0862">Zinc</keyword>
<dbReference type="FunFam" id="3.30.160.60:FF:000358">
    <property type="entry name" value="zinc finger protein 24"/>
    <property type="match status" value="1"/>
</dbReference>
<keyword evidence="3" id="KW-0677">Repeat</keyword>
<feature type="domain" description="C2H2-type" evidence="9">
    <location>
        <begin position="396"/>
        <end position="423"/>
    </location>
</feature>
<name>A0A3B1KDY9_ASTMX</name>
<dbReference type="InParanoid" id="A0A3B1KDY9"/>
<evidence type="ECO:0000256" key="6">
    <source>
        <dbReference type="ARBA" id="ARBA00023242"/>
    </source>
</evidence>
<dbReference type="FunFam" id="3.30.160.60:FF:002402">
    <property type="entry name" value="Zinc finger protein 347"/>
    <property type="match status" value="1"/>
</dbReference>
<reference evidence="10" key="4">
    <citation type="submission" date="2025-09" db="UniProtKB">
        <authorList>
            <consortium name="Ensembl"/>
        </authorList>
    </citation>
    <scope>IDENTIFICATION</scope>
</reference>
<evidence type="ECO:0000313" key="10">
    <source>
        <dbReference type="Ensembl" id="ENSAMXP00000052708.1"/>
    </source>
</evidence>
<reference evidence="10" key="3">
    <citation type="submission" date="2025-08" db="UniProtKB">
        <authorList>
            <consortium name="Ensembl"/>
        </authorList>
    </citation>
    <scope>IDENTIFICATION</scope>
</reference>
<keyword evidence="4 7" id="KW-0863">Zinc-finger</keyword>
<organism evidence="10 11">
    <name type="scientific">Astyanax mexicanus</name>
    <name type="common">Blind cave fish</name>
    <name type="synonym">Astyanax fasciatus mexicanus</name>
    <dbReference type="NCBI Taxonomy" id="7994"/>
    <lineage>
        <taxon>Eukaryota</taxon>
        <taxon>Metazoa</taxon>
        <taxon>Chordata</taxon>
        <taxon>Craniata</taxon>
        <taxon>Vertebrata</taxon>
        <taxon>Euteleostomi</taxon>
        <taxon>Actinopterygii</taxon>
        <taxon>Neopterygii</taxon>
        <taxon>Teleostei</taxon>
        <taxon>Ostariophysi</taxon>
        <taxon>Characiformes</taxon>
        <taxon>Characoidei</taxon>
        <taxon>Acestrorhamphidae</taxon>
        <taxon>Acestrorhamphinae</taxon>
        <taxon>Astyanax</taxon>
    </lineage>
</organism>
<keyword evidence="2" id="KW-0479">Metal-binding</keyword>
<evidence type="ECO:0000256" key="1">
    <source>
        <dbReference type="ARBA" id="ARBA00004123"/>
    </source>
</evidence>
<feature type="region of interest" description="Disordered" evidence="8">
    <location>
        <begin position="74"/>
        <end position="119"/>
    </location>
</feature>
<dbReference type="Bgee" id="ENSAMXG00000039910">
    <property type="expression patterns" value="Expressed in testis and 14 other cell types or tissues"/>
</dbReference>
<dbReference type="InterPro" id="IPR050331">
    <property type="entry name" value="Zinc_finger"/>
</dbReference>
<feature type="compositionally biased region" description="Basic and acidic residues" evidence="8">
    <location>
        <begin position="446"/>
        <end position="456"/>
    </location>
</feature>
<evidence type="ECO:0000256" key="5">
    <source>
        <dbReference type="ARBA" id="ARBA00022833"/>
    </source>
</evidence>
<proteinExistence type="predicted"/>
<dbReference type="Ensembl" id="ENSAMXT00000040455.1">
    <property type="protein sequence ID" value="ENSAMXP00000052708.1"/>
    <property type="gene ID" value="ENSAMXG00000039910.1"/>
</dbReference>
<dbReference type="GO" id="GO:0005634">
    <property type="term" value="C:nucleus"/>
    <property type="evidence" value="ECO:0007669"/>
    <property type="project" value="UniProtKB-SubCell"/>
</dbReference>
<evidence type="ECO:0000256" key="3">
    <source>
        <dbReference type="ARBA" id="ARBA00022737"/>
    </source>
</evidence>
<accession>A0A3B1KDY9</accession>
<protein>
    <submittedName>
        <fullName evidence="10">Zinc finger protein 8-like</fullName>
    </submittedName>
</protein>
<comment type="subcellular location">
    <subcellularLocation>
        <location evidence="1">Nucleus</location>
    </subcellularLocation>
</comment>
<dbReference type="Proteomes" id="UP000018467">
    <property type="component" value="Unassembled WGS sequence"/>
</dbReference>
<dbReference type="PANTHER" id="PTHR16515:SF66">
    <property type="entry name" value="C2H2-TYPE DOMAIN-CONTAINING PROTEIN"/>
    <property type="match status" value="1"/>
</dbReference>
<dbReference type="Pfam" id="PF00096">
    <property type="entry name" value="zf-C2H2"/>
    <property type="match status" value="2"/>
</dbReference>
<evidence type="ECO:0000313" key="11">
    <source>
        <dbReference type="Proteomes" id="UP000018467"/>
    </source>
</evidence>
<dbReference type="GeneTree" id="ENSGT01150000286939"/>
<evidence type="ECO:0000256" key="2">
    <source>
        <dbReference type="ARBA" id="ARBA00022723"/>
    </source>
</evidence>
<evidence type="ECO:0000259" key="9">
    <source>
        <dbReference type="PROSITE" id="PS50157"/>
    </source>
</evidence>
<evidence type="ECO:0000256" key="8">
    <source>
        <dbReference type="SAM" id="MobiDB-lite"/>
    </source>
</evidence>
<evidence type="ECO:0000256" key="7">
    <source>
        <dbReference type="PROSITE-ProRule" id="PRU00042"/>
    </source>
</evidence>
<keyword evidence="6" id="KW-0539">Nucleus</keyword>
<feature type="domain" description="C2H2-type" evidence="9">
    <location>
        <begin position="424"/>
        <end position="451"/>
    </location>
</feature>
<dbReference type="SUPFAM" id="SSF57667">
    <property type="entry name" value="beta-beta-alpha zinc fingers"/>
    <property type="match status" value="1"/>
</dbReference>
<dbReference type="PANTHER" id="PTHR16515">
    <property type="entry name" value="PR DOMAIN ZINC FINGER PROTEIN"/>
    <property type="match status" value="1"/>
</dbReference>
<dbReference type="GO" id="GO:0008270">
    <property type="term" value="F:zinc ion binding"/>
    <property type="evidence" value="ECO:0007669"/>
    <property type="project" value="UniProtKB-KW"/>
</dbReference>
<dbReference type="SMART" id="SM00355">
    <property type="entry name" value="ZnF_C2H2"/>
    <property type="match status" value="2"/>
</dbReference>
<dbReference type="InterPro" id="IPR013087">
    <property type="entry name" value="Znf_C2H2_type"/>
</dbReference>
<keyword evidence="11" id="KW-1185">Reference proteome</keyword>
<evidence type="ECO:0000256" key="4">
    <source>
        <dbReference type="ARBA" id="ARBA00022771"/>
    </source>
</evidence>
<reference evidence="11" key="1">
    <citation type="submission" date="2013-03" db="EMBL/GenBank/DDBJ databases">
        <authorList>
            <person name="Jeffery W."/>
            <person name="Warren W."/>
            <person name="Wilson R.K."/>
        </authorList>
    </citation>
    <scope>NUCLEOTIDE SEQUENCE</scope>
    <source>
        <strain evidence="11">female</strain>
    </source>
</reference>
<dbReference type="Gene3D" id="3.30.160.60">
    <property type="entry name" value="Classic Zinc Finger"/>
    <property type="match status" value="2"/>
</dbReference>
<dbReference type="PROSITE" id="PS00028">
    <property type="entry name" value="ZINC_FINGER_C2H2_1"/>
    <property type="match status" value="2"/>
</dbReference>
<dbReference type="InterPro" id="IPR036236">
    <property type="entry name" value="Znf_C2H2_sf"/>
</dbReference>
<reference evidence="11" key="2">
    <citation type="journal article" date="2014" name="Nat. Commun.">
        <title>The cavefish genome reveals candidate genes for eye loss.</title>
        <authorList>
            <person name="McGaugh S.E."/>
            <person name="Gross J.B."/>
            <person name="Aken B."/>
            <person name="Blin M."/>
            <person name="Borowsky R."/>
            <person name="Chalopin D."/>
            <person name="Hinaux H."/>
            <person name="Jeffery W.R."/>
            <person name="Keene A."/>
            <person name="Ma L."/>
            <person name="Minx P."/>
            <person name="Murphy D."/>
            <person name="O'Quin K.E."/>
            <person name="Retaux S."/>
            <person name="Rohner N."/>
            <person name="Searle S.M."/>
            <person name="Stahl B.A."/>
            <person name="Tabin C."/>
            <person name="Volff J.N."/>
            <person name="Yoshizawa M."/>
            <person name="Warren W.C."/>
        </authorList>
    </citation>
    <scope>NUCLEOTIDE SEQUENCE [LARGE SCALE GENOMIC DNA]</scope>
    <source>
        <strain evidence="11">female</strain>
    </source>
</reference>